<dbReference type="EMBL" id="CAADRN010000038">
    <property type="protein sequence ID" value="VFU11707.1"/>
    <property type="molecule type" value="Genomic_DNA"/>
</dbReference>
<accession>A0A485LVU1</accession>
<dbReference type="Pfam" id="PF13031">
    <property type="entry name" value="DUF3892"/>
    <property type="match status" value="1"/>
</dbReference>
<proteinExistence type="predicted"/>
<protein>
    <recommendedName>
        <fullName evidence="3">DUF3892 domain-containing protein</fullName>
    </recommendedName>
</protein>
<organism evidence="2">
    <name type="scientific">anaerobic digester metagenome</name>
    <dbReference type="NCBI Taxonomy" id="1263854"/>
    <lineage>
        <taxon>unclassified sequences</taxon>
        <taxon>metagenomes</taxon>
        <taxon>ecological metagenomes</taxon>
    </lineage>
</organism>
<gene>
    <name evidence="2" type="ORF">SCFA_1320008</name>
</gene>
<evidence type="ECO:0000313" key="2">
    <source>
        <dbReference type="EMBL" id="VFU11707.1"/>
    </source>
</evidence>
<name>A0A485LVU1_9ZZZZ</name>
<dbReference type="AlphaFoldDB" id="A0A485LVU1"/>
<feature type="compositionally biased region" description="Polar residues" evidence="1">
    <location>
        <begin position="61"/>
        <end position="71"/>
    </location>
</feature>
<sequence length="71" mass="7832">MKIERVRKNAQGDITDVLINGNIYSIDDAVKMAKEGMIEGVNVGKARNGREFLRADPDGNEANNLDNLPVF</sequence>
<evidence type="ECO:0000256" key="1">
    <source>
        <dbReference type="SAM" id="MobiDB-lite"/>
    </source>
</evidence>
<evidence type="ECO:0008006" key="3">
    <source>
        <dbReference type="Google" id="ProtNLM"/>
    </source>
</evidence>
<dbReference type="InterPro" id="IPR024997">
    <property type="entry name" value="DUF3892"/>
</dbReference>
<feature type="region of interest" description="Disordered" evidence="1">
    <location>
        <begin position="52"/>
        <end position="71"/>
    </location>
</feature>
<reference evidence="2" key="1">
    <citation type="submission" date="2019-03" db="EMBL/GenBank/DDBJ databases">
        <authorList>
            <person name="Hao L."/>
        </authorList>
    </citation>
    <scope>NUCLEOTIDE SEQUENCE</scope>
</reference>